<organism evidence="3 4">
    <name type="scientific">Amycolatopsis endophytica</name>
    <dbReference type="NCBI Taxonomy" id="860233"/>
    <lineage>
        <taxon>Bacteria</taxon>
        <taxon>Bacillati</taxon>
        <taxon>Actinomycetota</taxon>
        <taxon>Actinomycetes</taxon>
        <taxon>Pseudonocardiales</taxon>
        <taxon>Pseudonocardiaceae</taxon>
        <taxon>Amycolatopsis</taxon>
    </lineage>
</organism>
<keyword evidence="2" id="KW-1133">Transmembrane helix</keyword>
<keyword evidence="2" id="KW-0812">Transmembrane</keyword>
<evidence type="ECO:0000256" key="1">
    <source>
        <dbReference type="SAM" id="MobiDB-lite"/>
    </source>
</evidence>
<evidence type="ECO:0000313" key="4">
    <source>
        <dbReference type="Proteomes" id="UP000549616"/>
    </source>
</evidence>
<sequence>MIGRVLIALPGLAALGWGAYLFVQFALTSADQTLSALLFLAGGPVLHDAVLAPVAALAGLVLTRVLPGPWRTPVRIGAAFSLLLALLAVPALWRAHAALPNPGLVDRDYGTGLLVALGAVWLVVLSWGVIAAWRGRGRGTPAPPGSPAPPPARPGPDSPAAADR</sequence>
<keyword evidence="2" id="KW-0472">Membrane</keyword>
<comment type="caution">
    <text evidence="3">The sequence shown here is derived from an EMBL/GenBank/DDBJ whole genome shotgun (WGS) entry which is preliminary data.</text>
</comment>
<feature type="compositionally biased region" description="Pro residues" evidence="1">
    <location>
        <begin position="141"/>
        <end position="157"/>
    </location>
</feature>
<reference evidence="3 4" key="1">
    <citation type="submission" date="2020-07" db="EMBL/GenBank/DDBJ databases">
        <title>Sequencing the genomes of 1000 actinobacteria strains.</title>
        <authorList>
            <person name="Klenk H.-P."/>
        </authorList>
    </citation>
    <scope>NUCLEOTIDE SEQUENCE [LARGE SCALE GENOMIC DNA]</scope>
    <source>
        <strain evidence="3 4">DSM 104006</strain>
    </source>
</reference>
<protein>
    <submittedName>
        <fullName evidence="3">Uncharacterized protein</fullName>
    </submittedName>
</protein>
<feature type="region of interest" description="Disordered" evidence="1">
    <location>
        <begin position="138"/>
        <end position="164"/>
    </location>
</feature>
<dbReference type="Proteomes" id="UP000549616">
    <property type="component" value="Unassembled WGS sequence"/>
</dbReference>
<feature type="transmembrane region" description="Helical" evidence="2">
    <location>
        <begin position="74"/>
        <end position="93"/>
    </location>
</feature>
<feature type="transmembrane region" description="Helical" evidence="2">
    <location>
        <begin position="113"/>
        <end position="133"/>
    </location>
</feature>
<accession>A0A853BB69</accession>
<keyword evidence="4" id="KW-1185">Reference proteome</keyword>
<evidence type="ECO:0000256" key="2">
    <source>
        <dbReference type="SAM" id="Phobius"/>
    </source>
</evidence>
<dbReference type="AlphaFoldDB" id="A0A853BB69"/>
<dbReference type="RefSeq" id="WP_179776322.1">
    <property type="nucleotide sequence ID" value="NZ_JACCFK010000002.1"/>
</dbReference>
<proteinExistence type="predicted"/>
<evidence type="ECO:0000313" key="3">
    <source>
        <dbReference type="EMBL" id="NYI92025.1"/>
    </source>
</evidence>
<gene>
    <name evidence="3" type="ORF">HNR02_005400</name>
</gene>
<dbReference type="EMBL" id="JACCFK010000002">
    <property type="protein sequence ID" value="NYI92025.1"/>
    <property type="molecule type" value="Genomic_DNA"/>
</dbReference>
<feature type="transmembrane region" description="Helical" evidence="2">
    <location>
        <begin position="37"/>
        <end position="62"/>
    </location>
</feature>
<name>A0A853BB69_9PSEU</name>